<protein>
    <submittedName>
        <fullName evidence="1">Uncharacterized protein</fullName>
    </submittedName>
</protein>
<gene>
    <name evidence="1" type="ORF">F4562_001288</name>
</gene>
<name>A0A7W9IDF4_9ACTN</name>
<proteinExistence type="predicted"/>
<sequence length="50" mass="5915">MRDDLHLHILLIGDGREVVELLVHDLRALDSWGRHEDTVGRVVWCRVAWR</sequence>
<dbReference type="EMBL" id="JACHMP010000001">
    <property type="protein sequence ID" value="MBB5818226.1"/>
    <property type="molecule type" value="Genomic_DNA"/>
</dbReference>
<keyword evidence="2" id="KW-1185">Reference proteome</keyword>
<accession>A0A7W9IDF4</accession>
<dbReference type="AlphaFoldDB" id="A0A7W9IDF4"/>
<dbReference type="Proteomes" id="UP000540685">
    <property type="component" value="Unassembled WGS sequence"/>
</dbReference>
<reference evidence="1 2" key="1">
    <citation type="submission" date="2020-08" db="EMBL/GenBank/DDBJ databases">
        <title>Sequencing the genomes of 1000 actinobacteria strains.</title>
        <authorList>
            <person name="Klenk H.-P."/>
        </authorList>
    </citation>
    <scope>NUCLEOTIDE SEQUENCE [LARGE SCALE GENOMIC DNA]</scope>
    <source>
        <strain evidence="1 2">DSM 46887</strain>
    </source>
</reference>
<evidence type="ECO:0000313" key="1">
    <source>
        <dbReference type="EMBL" id="MBB5818226.1"/>
    </source>
</evidence>
<comment type="caution">
    <text evidence="1">The sequence shown here is derived from an EMBL/GenBank/DDBJ whole genome shotgun (WGS) entry which is preliminary data.</text>
</comment>
<evidence type="ECO:0000313" key="2">
    <source>
        <dbReference type="Proteomes" id="UP000540685"/>
    </source>
</evidence>
<organism evidence="1 2">
    <name type="scientific">Streptosporangium becharense</name>
    <dbReference type="NCBI Taxonomy" id="1816182"/>
    <lineage>
        <taxon>Bacteria</taxon>
        <taxon>Bacillati</taxon>
        <taxon>Actinomycetota</taxon>
        <taxon>Actinomycetes</taxon>
        <taxon>Streptosporangiales</taxon>
        <taxon>Streptosporangiaceae</taxon>
        <taxon>Streptosporangium</taxon>
    </lineage>
</organism>